<sequence>MGTTGFCETFIPNSVYTQCIRWKRKPIWLPTAKSKMFRVPERPVIPMEDYLELKRLYNNYRTYITSFKAHLRQIVKENETQFSETVNELSEEEDFEACNAINNEWNAEIANIREIRLAKIKEKKKNAAMEYILRQEQKQEKQKIELNEWVKKVKKESVTFITAENIDAAIEECLTNVVNHNRALDLEGNWHEGKYPPISPIPPVEEEQKPVAIERQN</sequence>
<evidence type="ECO:0000256" key="1">
    <source>
        <dbReference type="ARBA" id="ARBA00004173"/>
    </source>
</evidence>
<proteinExistence type="inferred from homology"/>
<reference evidence="10 11" key="1">
    <citation type="submission" date="2016-03" db="EMBL/GenBank/DDBJ databases">
        <title>Cyphomyrmex costatus WGS genome.</title>
        <authorList>
            <person name="Nygaard S."/>
            <person name="Hu H."/>
            <person name="Boomsma J."/>
            <person name="Zhang G."/>
        </authorList>
    </citation>
    <scope>NUCLEOTIDE SEQUENCE [LARGE SCALE GENOMIC DNA]</scope>
    <source>
        <strain evidence="10">MS0001</strain>
        <tissue evidence="10">Whole body</tissue>
    </source>
</reference>
<evidence type="ECO:0000256" key="5">
    <source>
        <dbReference type="ARBA" id="ARBA00023128"/>
    </source>
</evidence>
<comment type="similarity">
    <text evidence="2">Belongs to the mitochondrion-specific ribosomal protein mS26 family.</text>
</comment>
<dbReference type="InterPro" id="IPR026140">
    <property type="entry name" value="Ribosomal_mS26"/>
</dbReference>
<dbReference type="PANTHER" id="PTHR21035">
    <property type="entry name" value="28S RIBOSOMAL PROTEIN S26, MITOCHONDRIAL"/>
    <property type="match status" value="1"/>
</dbReference>
<evidence type="ECO:0000256" key="7">
    <source>
        <dbReference type="ARBA" id="ARBA00035138"/>
    </source>
</evidence>
<gene>
    <name evidence="10" type="ORF">ALC62_02384</name>
</gene>
<evidence type="ECO:0000313" key="10">
    <source>
        <dbReference type="EMBL" id="KYN06725.1"/>
    </source>
</evidence>
<organism evidence="10 11">
    <name type="scientific">Cyphomyrmex costatus</name>
    <dbReference type="NCBI Taxonomy" id="456900"/>
    <lineage>
        <taxon>Eukaryota</taxon>
        <taxon>Metazoa</taxon>
        <taxon>Ecdysozoa</taxon>
        <taxon>Arthropoda</taxon>
        <taxon>Hexapoda</taxon>
        <taxon>Insecta</taxon>
        <taxon>Pterygota</taxon>
        <taxon>Neoptera</taxon>
        <taxon>Endopterygota</taxon>
        <taxon>Hymenoptera</taxon>
        <taxon>Apocrita</taxon>
        <taxon>Aculeata</taxon>
        <taxon>Formicoidea</taxon>
        <taxon>Formicidae</taxon>
        <taxon>Myrmicinae</taxon>
        <taxon>Cyphomyrmex</taxon>
    </lineage>
</organism>
<keyword evidence="11" id="KW-1185">Reference proteome</keyword>
<evidence type="ECO:0000256" key="9">
    <source>
        <dbReference type="SAM" id="MobiDB-lite"/>
    </source>
</evidence>
<dbReference type="GO" id="GO:0005763">
    <property type="term" value="C:mitochondrial small ribosomal subunit"/>
    <property type="evidence" value="ECO:0007669"/>
    <property type="project" value="InterPro"/>
</dbReference>
<dbReference type="PANTHER" id="PTHR21035:SF2">
    <property type="entry name" value="SMALL RIBOSOMAL SUBUNIT PROTEIN MS26"/>
    <property type="match status" value="1"/>
</dbReference>
<dbReference type="EMBL" id="KQ976973">
    <property type="protein sequence ID" value="KYN06725.1"/>
    <property type="molecule type" value="Genomic_DNA"/>
</dbReference>
<accession>A0A195D1D7</accession>
<evidence type="ECO:0000256" key="8">
    <source>
        <dbReference type="ARBA" id="ARBA00035344"/>
    </source>
</evidence>
<evidence type="ECO:0000256" key="3">
    <source>
        <dbReference type="ARBA" id="ARBA00022946"/>
    </source>
</evidence>
<dbReference type="AlphaFoldDB" id="A0A195D1D7"/>
<evidence type="ECO:0000256" key="4">
    <source>
        <dbReference type="ARBA" id="ARBA00022980"/>
    </source>
</evidence>
<keyword evidence="5" id="KW-0496">Mitochondrion</keyword>
<dbReference type="Pfam" id="PF14943">
    <property type="entry name" value="MRP-S26"/>
    <property type="match status" value="1"/>
</dbReference>
<feature type="region of interest" description="Disordered" evidence="9">
    <location>
        <begin position="189"/>
        <end position="217"/>
    </location>
</feature>
<evidence type="ECO:0000256" key="2">
    <source>
        <dbReference type="ARBA" id="ARBA00009672"/>
    </source>
</evidence>
<evidence type="ECO:0000256" key="6">
    <source>
        <dbReference type="ARBA" id="ARBA00023274"/>
    </source>
</evidence>
<evidence type="ECO:0000313" key="11">
    <source>
        <dbReference type="Proteomes" id="UP000078542"/>
    </source>
</evidence>
<dbReference type="STRING" id="456900.A0A195D1D7"/>
<name>A0A195D1D7_9HYME</name>
<keyword evidence="4 10" id="KW-0689">Ribosomal protein</keyword>
<protein>
    <recommendedName>
        <fullName evidence="7">Small ribosomal subunit protein mS26</fullName>
    </recommendedName>
    <alternativeName>
        <fullName evidence="8">28S ribosomal protein S26, mitochondrial</fullName>
    </alternativeName>
</protein>
<comment type="subcellular location">
    <subcellularLocation>
        <location evidence="1">Mitochondrion</location>
    </subcellularLocation>
</comment>
<keyword evidence="3" id="KW-0809">Transit peptide</keyword>
<dbReference type="Proteomes" id="UP000078542">
    <property type="component" value="Unassembled WGS sequence"/>
</dbReference>
<keyword evidence="6" id="KW-0687">Ribonucleoprotein</keyword>